<dbReference type="PANTHER" id="PTHR12743">
    <property type="entry name" value="CYTOCHROME C1 HEME LYASE"/>
    <property type="match status" value="1"/>
</dbReference>
<evidence type="ECO:0000256" key="11">
    <source>
        <dbReference type="RuleBase" id="RU363130"/>
    </source>
</evidence>
<comment type="function">
    <text evidence="11">Lyase that catalyzes the covalent linking of the heme group to the cytochrome C apoprotein to produce the mature functional cytochrome.</text>
</comment>
<comment type="caution">
    <text evidence="13">The sequence shown here is derived from an EMBL/GenBank/DDBJ whole genome shotgun (WGS) entry which is preliminary data.</text>
</comment>
<gene>
    <name evidence="13" type="ORF">MATL_G00243700</name>
</gene>
<dbReference type="GO" id="GO:0004408">
    <property type="term" value="F:holocytochrome-c synthase activity"/>
    <property type="evidence" value="ECO:0007669"/>
    <property type="project" value="UniProtKB-EC"/>
</dbReference>
<dbReference type="Pfam" id="PF01265">
    <property type="entry name" value="Cyto_heme_lyase"/>
    <property type="match status" value="1"/>
</dbReference>
<evidence type="ECO:0000256" key="1">
    <source>
        <dbReference type="ARBA" id="ARBA00004273"/>
    </source>
</evidence>
<comment type="subcellular location">
    <subcellularLocation>
        <location evidence="1 11">Mitochondrion inner membrane</location>
    </subcellularLocation>
</comment>
<evidence type="ECO:0000256" key="10">
    <source>
        <dbReference type="ARBA" id="ARBA00023944"/>
    </source>
</evidence>
<dbReference type="Proteomes" id="UP001046870">
    <property type="component" value="Chromosome 22"/>
</dbReference>
<evidence type="ECO:0000256" key="3">
    <source>
        <dbReference type="ARBA" id="ARBA00022617"/>
    </source>
</evidence>
<keyword evidence="8 11" id="KW-0472">Membrane</keyword>
<dbReference type="PROSITE" id="PS00822">
    <property type="entry name" value="CYTO_HEME_LYASE_2"/>
    <property type="match status" value="1"/>
</dbReference>
<feature type="region of interest" description="Disordered" evidence="12">
    <location>
        <begin position="106"/>
        <end position="133"/>
    </location>
</feature>
<sequence>MLTVILRRCEFKCTNIRSILTLLVFRQYNLELHHLVFECRVQIANQELCRDVLWVPPVLLISDIGVARVGSLARISAQSSVRMGATLSSPAPTVKAEALLVPQQGLAPPQGCPMHQEQKQRAPPPECPMHQAAAPIPEPVKTPPAGPVHQERAYEFVECPMKAASGGYQNDIDPTNMMPPPNQTPAPDQPFSLSVGREESKIPRTGTDKNWVYPSEQMFWNAMLRKGWCWKEDDLAQEDMGNIIKIHNQNNEQAWQEILKWEALHAKECPCGPSLARFGGKAKELSPRARFRHWMGYELPFDRHDWIVNRCGREVRYVIDYYDGGEVDKETYQFSILDVRPAFDSLQAVWDRMRVAWWRWTS</sequence>
<keyword evidence="6 11" id="KW-0408">Iron</keyword>
<comment type="catalytic activity">
    <reaction evidence="10">
        <text>holo-[cytochrome c] = apo-[cytochrome c] + heme b</text>
        <dbReference type="Rhea" id="RHEA:22648"/>
        <dbReference type="Rhea" id="RHEA-COMP:10725"/>
        <dbReference type="Rhea" id="RHEA-COMP:10726"/>
        <dbReference type="ChEBI" id="CHEBI:29950"/>
        <dbReference type="ChEBI" id="CHEBI:60344"/>
        <dbReference type="ChEBI" id="CHEBI:83739"/>
        <dbReference type="EC" id="4.4.1.17"/>
    </reaction>
    <physiologicalReaction direction="right-to-left" evidence="10">
        <dbReference type="Rhea" id="RHEA:22650"/>
    </physiologicalReaction>
</comment>
<dbReference type="InterPro" id="IPR000511">
    <property type="entry name" value="Holocyt_c/c1_synthase"/>
</dbReference>
<keyword evidence="9 11" id="KW-0456">Lyase</keyword>
<evidence type="ECO:0000313" key="14">
    <source>
        <dbReference type="Proteomes" id="UP001046870"/>
    </source>
</evidence>
<protein>
    <recommendedName>
        <fullName evidence="11">Holocytochrome c-type synthase</fullName>
        <ecNumber evidence="11">4.4.1.17</ecNumber>
    </recommendedName>
</protein>
<evidence type="ECO:0000256" key="2">
    <source>
        <dbReference type="ARBA" id="ARBA00007255"/>
    </source>
</evidence>
<keyword evidence="4 11" id="KW-0479">Metal-binding</keyword>
<evidence type="ECO:0000256" key="12">
    <source>
        <dbReference type="SAM" id="MobiDB-lite"/>
    </source>
</evidence>
<evidence type="ECO:0000256" key="8">
    <source>
        <dbReference type="ARBA" id="ARBA00023136"/>
    </source>
</evidence>
<comment type="similarity">
    <text evidence="2 11">Belongs to the cytochrome c-type heme lyase family.</text>
</comment>
<evidence type="ECO:0000256" key="7">
    <source>
        <dbReference type="ARBA" id="ARBA00023128"/>
    </source>
</evidence>
<evidence type="ECO:0000256" key="5">
    <source>
        <dbReference type="ARBA" id="ARBA00022792"/>
    </source>
</evidence>
<keyword evidence="14" id="KW-1185">Reference proteome</keyword>
<accession>A0A9D3SVY3</accession>
<name>A0A9D3SVY3_MEGAT</name>
<dbReference type="GO" id="GO:0046872">
    <property type="term" value="F:metal ion binding"/>
    <property type="evidence" value="ECO:0007669"/>
    <property type="project" value="UniProtKB-KW"/>
</dbReference>
<evidence type="ECO:0000313" key="13">
    <source>
        <dbReference type="EMBL" id="KAG7457168.1"/>
    </source>
</evidence>
<dbReference type="GO" id="GO:0005743">
    <property type="term" value="C:mitochondrial inner membrane"/>
    <property type="evidence" value="ECO:0007669"/>
    <property type="project" value="UniProtKB-SubCell"/>
</dbReference>
<keyword evidence="5 11" id="KW-0999">Mitochondrion inner membrane</keyword>
<keyword evidence="7 11" id="KW-0496">Mitochondrion</keyword>
<evidence type="ECO:0000256" key="6">
    <source>
        <dbReference type="ARBA" id="ARBA00023004"/>
    </source>
</evidence>
<organism evidence="13 14">
    <name type="scientific">Megalops atlanticus</name>
    <name type="common">Tarpon</name>
    <name type="synonym">Clupea gigantea</name>
    <dbReference type="NCBI Taxonomy" id="7932"/>
    <lineage>
        <taxon>Eukaryota</taxon>
        <taxon>Metazoa</taxon>
        <taxon>Chordata</taxon>
        <taxon>Craniata</taxon>
        <taxon>Vertebrata</taxon>
        <taxon>Euteleostomi</taxon>
        <taxon>Actinopterygii</taxon>
        <taxon>Neopterygii</taxon>
        <taxon>Teleostei</taxon>
        <taxon>Elopiformes</taxon>
        <taxon>Megalopidae</taxon>
        <taxon>Megalops</taxon>
    </lineage>
</organism>
<dbReference type="EMBL" id="JAFDVH010000022">
    <property type="protein sequence ID" value="KAG7457168.1"/>
    <property type="molecule type" value="Genomic_DNA"/>
</dbReference>
<proteinExistence type="inferred from homology"/>
<evidence type="ECO:0000256" key="4">
    <source>
        <dbReference type="ARBA" id="ARBA00022723"/>
    </source>
</evidence>
<dbReference type="OrthoDB" id="4243at2759"/>
<dbReference type="PANTHER" id="PTHR12743:SF0">
    <property type="entry name" value="HOLOCYTOCHROME C-TYPE SYNTHASE"/>
    <property type="match status" value="1"/>
</dbReference>
<dbReference type="EC" id="4.4.1.17" evidence="11"/>
<reference evidence="13" key="1">
    <citation type="submission" date="2021-01" db="EMBL/GenBank/DDBJ databases">
        <authorList>
            <person name="Zahm M."/>
            <person name="Roques C."/>
            <person name="Cabau C."/>
            <person name="Klopp C."/>
            <person name="Donnadieu C."/>
            <person name="Jouanno E."/>
            <person name="Lampietro C."/>
            <person name="Louis A."/>
            <person name="Herpin A."/>
            <person name="Echchiki A."/>
            <person name="Berthelot C."/>
            <person name="Parey E."/>
            <person name="Roest-Crollius H."/>
            <person name="Braasch I."/>
            <person name="Postlethwait J."/>
            <person name="Bobe J."/>
            <person name="Montfort J."/>
            <person name="Bouchez O."/>
            <person name="Begum T."/>
            <person name="Mejri S."/>
            <person name="Adams A."/>
            <person name="Chen W.-J."/>
            <person name="Guiguen Y."/>
        </authorList>
    </citation>
    <scope>NUCLEOTIDE SEQUENCE</scope>
    <source>
        <strain evidence="13">YG-15Mar2019-1</strain>
        <tissue evidence="13">Brain</tissue>
    </source>
</reference>
<dbReference type="AlphaFoldDB" id="A0A9D3SVY3"/>
<dbReference type="PROSITE" id="PS00821">
    <property type="entry name" value="CYTO_HEME_LYASE_1"/>
    <property type="match status" value="1"/>
</dbReference>
<evidence type="ECO:0000256" key="9">
    <source>
        <dbReference type="ARBA" id="ARBA00023239"/>
    </source>
</evidence>
<keyword evidence="3 11" id="KW-0349">Heme</keyword>